<reference evidence="7 8" key="1">
    <citation type="journal article" date="2006" name="Int. J. Syst. Evol. Microbiol.">
        <title>Myroides pelagicus sp. nov., isolated from seawater in Thailand.</title>
        <authorList>
            <person name="Yoon J."/>
            <person name="Maneerat S."/>
            <person name="Kawai F."/>
            <person name="Yokota A."/>
        </authorList>
    </citation>
    <scope>NUCLEOTIDE SEQUENCE [LARGE SCALE GENOMIC DNA]</scope>
    <source>
        <strain evidence="7 8">SM1T</strain>
    </source>
</reference>
<keyword evidence="8" id="KW-1185">Reference proteome</keyword>
<dbReference type="Proteomes" id="UP000488936">
    <property type="component" value="Unassembled WGS sequence"/>
</dbReference>
<dbReference type="Gene3D" id="2.40.160.20">
    <property type="match status" value="1"/>
</dbReference>
<gene>
    <name evidence="7" type="ORF">GJV77_11740</name>
</gene>
<evidence type="ECO:0000256" key="6">
    <source>
        <dbReference type="SAM" id="SignalP"/>
    </source>
</evidence>
<feature type="chain" id="PRO_5029576948" description="Outer membrane beta-barrel protein" evidence="6">
    <location>
        <begin position="21"/>
        <end position="458"/>
    </location>
</feature>
<evidence type="ECO:0008006" key="9">
    <source>
        <dbReference type="Google" id="ProtNLM"/>
    </source>
</evidence>
<dbReference type="EMBL" id="WMJY01000031">
    <property type="protein sequence ID" value="MTH30569.1"/>
    <property type="molecule type" value="Genomic_DNA"/>
</dbReference>
<accession>A0A7K1GPU0</accession>
<organism evidence="7 8">
    <name type="scientific">Myroides pelagicus</name>
    <dbReference type="NCBI Taxonomy" id="270914"/>
    <lineage>
        <taxon>Bacteria</taxon>
        <taxon>Pseudomonadati</taxon>
        <taxon>Bacteroidota</taxon>
        <taxon>Flavobacteriia</taxon>
        <taxon>Flavobacteriales</taxon>
        <taxon>Flavobacteriaceae</taxon>
        <taxon>Myroides</taxon>
    </lineage>
</organism>
<keyword evidence="1" id="KW-1003">Cell membrane</keyword>
<evidence type="ECO:0000256" key="2">
    <source>
        <dbReference type="ARBA" id="ARBA00022729"/>
    </source>
</evidence>
<evidence type="ECO:0000256" key="5">
    <source>
        <dbReference type="ARBA" id="ARBA00023288"/>
    </source>
</evidence>
<protein>
    <recommendedName>
        <fullName evidence="9">Outer membrane beta-barrel protein</fullName>
    </recommendedName>
</protein>
<dbReference type="Pfam" id="PF03783">
    <property type="entry name" value="CsgG"/>
    <property type="match status" value="1"/>
</dbReference>
<evidence type="ECO:0000313" key="8">
    <source>
        <dbReference type="Proteomes" id="UP000488936"/>
    </source>
</evidence>
<dbReference type="PANTHER" id="PTHR41164">
    <property type="entry name" value="CURLI PRODUCTION ASSEMBLY/TRANSPORT COMPONENT CSGG"/>
    <property type="match status" value="1"/>
</dbReference>
<keyword evidence="3" id="KW-0472">Membrane</keyword>
<dbReference type="OrthoDB" id="1110708at2"/>
<dbReference type="InterPro" id="IPR011250">
    <property type="entry name" value="OMP/PagP_B-barrel"/>
</dbReference>
<name>A0A7K1GPU0_9FLAO</name>
<evidence type="ECO:0000313" key="7">
    <source>
        <dbReference type="EMBL" id="MTH30569.1"/>
    </source>
</evidence>
<dbReference type="RefSeq" id="WP_155036551.1">
    <property type="nucleotide sequence ID" value="NZ_JBHTIG010000009.1"/>
</dbReference>
<dbReference type="GO" id="GO:0030288">
    <property type="term" value="C:outer membrane-bounded periplasmic space"/>
    <property type="evidence" value="ECO:0007669"/>
    <property type="project" value="InterPro"/>
</dbReference>
<keyword evidence="4" id="KW-0564">Palmitate</keyword>
<evidence type="ECO:0000256" key="3">
    <source>
        <dbReference type="ARBA" id="ARBA00023136"/>
    </source>
</evidence>
<dbReference type="PANTHER" id="PTHR41164:SF1">
    <property type="entry name" value="CURLI PRODUCTION ASSEMBLY_TRANSPORT COMPONENT CSGG"/>
    <property type="match status" value="1"/>
</dbReference>
<keyword evidence="5" id="KW-0449">Lipoprotein</keyword>
<proteinExistence type="predicted"/>
<sequence length="458" mass="51559">MNFLRLFLVTTLLSSLLVNCGAYLNQPVAKQSARTGELTTTSTLLKNLPKPSEPIVVGVYNFRDQTGQYKNIETGSSFSTAVPQGGTTILNKALEDSGWFTVVERENLGNLLNERNIINTTREQYRQAGDNTQKQLPPLLFAGVLLEGGIVSYDSNILTGGAGARYFGVGGSTQYRQDRITVYLRAVSTTNGKVLKTVYISKTILSQAVSLGLFKYVNFQRLLEVETGFTTNEPIQLALTDAIEKAVESMIIEGIQANLWNTKQGKKLDEELINSYNSIKQEQEARLLYQGEQVQGKHKNEIALSGGVNLFYGDLQQKKFGYAFQVAYARKLSQRLAVELNFAPFEIRTGKKYTNQKYSIDTNLRIDLLPKQKTSTYIYLGTGVIGDYFLLHNKQTKDDKFYWKLQYGAGLNYSFNSRFAVFGFAQQNFALTDNLEAVKQGKFKDYYFNFGLGLKYYF</sequence>
<feature type="signal peptide" evidence="6">
    <location>
        <begin position="1"/>
        <end position="20"/>
    </location>
</feature>
<dbReference type="AlphaFoldDB" id="A0A7K1GPU0"/>
<dbReference type="InterPro" id="IPR005534">
    <property type="entry name" value="Curli_assmbl/transp-comp_CsgG"/>
</dbReference>
<comment type="caution">
    <text evidence="7">The sequence shown here is derived from an EMBL/GenBank/DDBJ whole genome shotgun (WGS) entry which is preliminary data.</text>
</comment>
<dbReference type="Gene3D" id="3.40.50.10610">
    <property type="entry name" value="ABC-type transport auxiliary lipoprotein component"/>
    <property type="match status" value="2"/>
</dbReference>
<keyword evidence="2 6" id="KW-0732">Signal</keyword>
<evidence type="ECO:0000256" key="4">
    <source>
        <dbReference type="ARBA" id="ARBA00023139"/>
    </source>
</evidence>
<evidence type="ECO:0000256" key="1">
    <source>
        <dbReference type="ARBA" id="ARBA00022475"/>
    </source>
</evidence>
<dbReference type="SUPFAM" id="SSF56925">
    <property type="entry name" value="OMPA-like"/>
    <property type="match status" value="1"/>
</dbReference>